<evidence type="ECO:0000313" key="13">
    <source>
        <dbReference type="Proteomes" id="UP000231962"/>
    </source>
</evidence>
<dbReference type="Proteomes" id="UP000231990">
    <property type="component" value="Unassembled WGS sequence"/>
</dbReference>
<dbReference type="PANTHER" id="PTHR13285:SF23">
    <property type="entry name" value="TEICHOIC ACID D-ALANYLTRANSFERASE"/>
    <property type="match status" value="1"/>
</dbReference>
<proteinExistence type="inferred from homology"/>
<keyword evidence="13" id="KW-1185">Reference proteome</keyword>
<feature type="transmembrane region" description="Helical" evidence="10">
    <location>
        <begin position="73"/>
        <end position="92"/>
    </location>
</feature>
<comment type="similarity">
    <text evidence="2 9">Belongs to the membrane-bound acyltransferase family.</text>
</comment>
<dbReference type="EMBL" id="NPDY01000002">
    <property type="protein sequence ID" value="PJZ70639.1"/>
    <property type="molecule type" value="Genomic_DNA"/>
</dbReference>
<reference evidence="13 14" key="1">
    <citation type="submission" date="2017-07" db="EMBL/GenBank/DDBJ databases">
        <title>Leptospira spp. isolated from tropical soils.</title>
        <authorList>
            <person name="Thibeaux R."/>
            <person name="Iraola G."/>
            <person name="Ferres I."/>
            <person name="Bierque E."/>
            <person name="Girault D."/>
            <person name="Soupe-Gilbert M.-E."/>
            <person name="Picardeau M."/>
            <person name="Goarant C."/>
        </authorList>
    </citation>
    <scope>NUCLEOTIDE SEQUENCE [LARGE SCALE GENOMIC DNA]</scope>
    <source>
        <strain evidence="12 14">FH1-B-B1</strain>
        <strain evidence="11 13">FH1-B-C1</strain>
    </source>
</reference>
<feature type="transmembrane region" description="Helical" evidence="10">
    <location>
        <begin position="401"/>
        <end position="419"/>
    </location>
</feature>
<dbReference type="PANTHER" id="PTHR13285">
    <property type="entry name" value="ACYLTRANSFERASE"/>
    <property type="match status" value="1"/>
</dbReference>
<feature type="transmembrane region" description="Helical" evidence="10">
    <location>
        <begin position="359"/>
        <end position="381"/>
    </location>
</feature>
<evidence type="ECO:0000256" key="2">
    <source>
        <dbReference type="ARBA" id="ARBA00010323"/>
    </source>
</evidence>
<keyword evidence="6 10" id="KW-1133">Transmembrane helix</keyword>
<gene>
    <name evidence="11" type="ORF">CH360_03635</name>
    <name evidence="12" type="ORF">CH373_06775</name>
</gene>
<evidence type="ECO:0000313" key="14">
    <source>
        <dbReference type="Proteomes" id="UP000231990"/>
    </source>
</evidence>
<dbReference type="RefSeq" id="WP_100712646.1">
    <property type="nucleotide sequence ID" value="NZ_NPDY01000002.1"/>
</dbReference>
<evidence type="ECO:0000313" key="12">
    <source>
        <dbReference type="EMBL" id="PJZ73850.1"/>
    </source>
</evidence>
<evidence type="ECO:0000256" key="1">
    <source>
        <dbReference type="ARBA" id="ARBA00004651"/>
    </source>
</evidence>
<feature type="transmembrane region" description="Helical" evidence="10">
    <location>
        <begin position="317"/>
        <end position="338"/>
    </location>
</feature>
<dbReference type="AlphaFoldDB" id="A0A2M9ZP38"/>
<dbReference type="InterPro" id="IPR051085">
    <property type="entry name" value="MB_O-acyltransferase"/>
</dbReference>
<dbReference type="EMBL" id="NPDZ01000003">
    <property type="protein sequence ID" value="PJZ73850.1"/>
    <property type="molecule type" value="Genomic_DNA"/>
</dbReference>
<keyword evidence="5 10" id="KW-0812">Transmembrane</keyword>
<dbReference type="GO" id="GO:0042121">
    <property type="term" value="P:alginic acid biosynthetic process"/>
    <property type="evidence" value="ECO:0007669"/>
    <property type="project" value="InterPro"/>
</dbReference>
<feature type="transmembrane region" description="Helical" evidence="10">
    <location>
        <begin position="6"/>
        <end position="22"/>
    </location>
</feature>
<comment type="subcellular location">
    <subcellularLocation>
        <location evidence="1">Cell membrane</location>
        <topology evidence="1">Multi-pass membrane protein</topology>
    </subcellularLocation>
</comment>
<comment type="caution">
    <text evidence="12">The sequence shown here is derived from an EMBL/GenBank/DDBJ whole genome shotgun (WGS) entry which is preliminary data.</text>
</comment>
<dbReference type="GO" id="GO:0005886">
    <property type="term" value="C:plasma membrane"/>
    <property type="evidence" value="ECO:0007669"/>
    <property type="project" value="UniProtKB-SubCell"/>
</dbReference>
<name>A0A2M9ZP38_9LEPT</name>
<feature type="transmembrane region" description="Helical" evidence="10">
    <location>
        <begin position="112"/>
        <end position="134"/>
    </location>
</feature>
<accession>A0A2M9ZP38</accession>
<feature type="transmembrane region" description="Helical" evidence="10">
    <location>
        <begin position="49"/>
        <end position="66"/>
    </location>
</feature>
<evidence type="ECO:0000256" key="4">
    <source>
        <dbReference type="ARBA" id="ARBA00022679"/>
    </source>
</evidence>
<dbReference type="Proteomes" id="UP000231962">
    <property type="component" value="Unassembled WGS sequence"/>
</dbReference>
<evidence type="ECO:0000256" key="5">
    <source>
        <dbReference type="ARBA" id="ARBA00022692"/>
    </source>
</evidence>
<organism evidence="12 14">
    <name type="scientific">Leptospira perolatii</name>
    <dbReference type="NCBI Taxonomy" id="2023191"/>
    <lineage>
        <taxon>Bacteria</taxon>
        <taxon>Pseudomonadati</taxon>
        <taxon>Spirochaetota</taxon>
        <taxon>Spirochaetia</taxon>
        <taxon>Leptospirales</taxon>
        <taxon>Leptospiraceae</taxon>
        <taxon>Leptospira</taxon>
    </lineage>
</organism>
<sequence length="466" mass="54553">MIFTSTLFFVFFLFTYIAYWSWDSRKFREWILLIASFAFYATWNPPFLFHLLGIIYLNFLFMKAIAISKNKWLLRTIVIIDLVNLGIFKYFYFITDNLFYVTNWSLFNTNTLPFRIILPLAISFYTFQIIAYVVDVYRGKIEKVPSLFDFTLFILFFPQLVAGPIMRHADFFPRLEKLRIHKTSIYTGLFLIGLGACKKILIADNLGSLIDPVFARPKEYGGMSLFMAVNGFTWQVYCDFSGYTDVARGCGLLFGFNIPRNFRAPFFSENIHELWRRWHITLGTWLRDYIYIPLGGSRISEFRTNLHQTITFALGGIWHGANWTFLAWGLTHGFYLMVERFMERRGIHVLPQSGKFFKIVRILWTYFLFLIGAVFFRALNIGDSFYILTHGMLGVSPENKISFLSPELILPYALGGLLLHAAEEPKRYPMWFHRNRGKLLLAFLLIGALFFGNYAGKSQEFIYFAF</sequence>
<keyword evidence="3 9" id="KW-1003">Cell membrane</keyword>
<keyword evidence="8 9" id="KW-0012">Acyltransferase</keyword>
<dbReference type="InterPro" id="IPR024194">
    <property type="entry name" value="Ac/AlaTfrase_AlgI/DltB"/>
</dbReference>
<dbReference type="OrthoDB" id="341387at2"/>
<dbReference type="Pfam" id="PF03062">
    <property type="entry name" value="MBOAT"/>
    <property type="match status" value="1"/>
</dbReference>
<evidence type="ECO:0000256" key="8">
    <source>
        <dbReference type="ARBA" id="ARBA00023315"/>
    </source>
</evidence>
<keyword evidence="4 9" id="KW-0808">Transferase</keyword>
<evidence type="ECO:0000256" key="9">
    <source>
        <dbReference type="PIRNR" id="PIRNR016636"/>
    </source>
</evidence>
<dbReference type="GO" id="GO:0016746">
    <property type="term" value="F:acyltransferase activity"/>
    <property type="evidence" value="ECO:0007669"/>
    <property type="project" value="UniProtKB-KW"/>
</dbReference>
<evidence type="ECO:0000256" key="6">
    <source>
        <dbReference type="ARBA" id="ARBA00022989"/>
    </source>
</evidence>
<evidence type="ECO:0008006" key="15">
    <source>
        <dbReference type="Google" id="ProtNLM"/>
    </source>
</evidence>
<dbReference type="PIRSF" id="PIRSF500217">
    <property type="entry name" value="AlgI"/>
    <property type="match status" value="1"/>
</dbReference>
<keyword evidence="7 9" id="KW-0472">Membrane</keyword>
<evidence type="ECO:0000256" key="10">
    <source>
        <dbReference type="SAM" id="Phobius"/>
    </source>
</evidence>
<dbReference type="InterPro" id="IPR004299">
    <property type="entry name" value="MBOAT_fam"/>
</dbReference>
<dbReference type="PIRSF" id="PIRSF016636">
    <property type="entry name" value="AlgI_DltB"/>
    <property type="match status" value="1"/>
</dbReference>
<evidence type="ECO:0000256" key="7">
    <source>
        <dbReference type="ARBA" id="ARBA00023136"/>
    </source>
</evidence>
<evidence type="ECO:0000256" key="3">
    <source>
        <dbReference type="ARBA" id="ARBA00022475"/>
    </source>
</evidence>
<dbReference type="InterPro" id="IPR028362">
    <property type="entry name" value="AlgI"/>
</dbReference>
<protein>
    <recommendedName>
        <fullName evidence="15">Acyltransferase</fullName>
    </recommendedName>
</protein>
<feature type="transmembrane region" description="Helical" evidence="10">
    <location>
        <begin position="146"/>
        <end position="166"/>
    </location>
</feature>
<feature type="transmembrane region" description="Helical" evidence="10">
    <location>
        <begin position="439"/>
        <end position="456"/>
    </location>
</feature>
<evidence type="ECO:0000313" key="11">
    <source>
        <dbReference type="EMBL" id="PJZ70639.1"/>
    </source>
</evidence>